<dbReference type="GO" id="GO:0005737">
    <property type="term" value="C:cytoplasm"/>
    <property type="evidence" value="ECO:0007669"/>
    <property type="project" value="UniProtKB-SubCell"/>
</dbReference>
<dbReference type="EMBL" id="JAEKNN010000046">
    <property type="protein sequence ID" value="MBJ7609478.1"/>
    <property type="molecule type" value="Genomic_DNA"/>
</dbReference>
<dbReference type="AlphaFoldDB" id="A0A934KDS4"/>
<comment type="subcellular location">
    <subcellularLocation>
        <location evidence="2">Cytoplasm</location>
    </subcellularLocation>
</comment>
<dbReference type="Proteomes" id="UP000614410">
    <property type="component" value="Unassembled WGS sequence"/>
</dbReference>
<proteinExistence type="inferred from homology"/>
<evidence type="ECO:0000313" key="3">
    <source>
        <dbReference type="EMBL" id="MBJ7609478.1"/>
    </source>
</evidence>
<evidence type="ECO:0000313" key="4">
    <source>
        <dbReference type="Proteomes" id="UP000614410"/>
    </source>
</evidence>
<comment type="subunit">
    <text evidence="2">Interacts with ribosomal protein uL14 (rplN).</text>
</comment>
<keyword evidence="2" id="KW-0963">Cytoplasm</keyword>
<evidence type="ECO:0000256" key="2">
    <source>
        <dbReference type="HAMAP-Rule" id="MF_01477"/>
    </source>
</evidence>
<dbReference type="GO" id="GO:0042256">
    <property type="term" value="P:cytosolic ribosome assembly"/>
    <property type="evidence" value="ECO:0007669"/>
    <property type="project" value="UniProtKB-UniRule"/>
</dbReference>
<comment type="similarity">
    <text evidence="1 2">Belongs to the Iojap/RsfS family.</text>
</comment>
<dbReference type="InterPro" id="IPR043519">
    <property type="entry name" value="NT_sf"/>
</dbReference>
<dbReference type="NCBIfam" id="TIGR00090">
    <property type="entry name" value="rsfS_iojap_ybeB"/>
    <property type="match status" value="1"/>
</dbReference>
<evidence type="ECO:0000256" key="1">
    <source>
        <dbReference type="ARBA" id="ARBA00010574"/>
    </source>
</evidence>
<dbReference type="GO" id="GO:0017148">
    <property type="term" value="P:negative regulation of translation"/>
    <property type="evidence" value="ECO:0007669"/>
    <property type="project" value="UniProtKB-UniRule"/>
</dbReference>
<dbReference type="Pfam" id="PF02410">
    <property type="entry name" value="RsfS"/>
    <property type="match status" value="1"/>
</dbReference>
<comment type="caution">
    <text evidence="3">The sequence shown here is derived from an EMBL/GenBank/DDBJ whole genome shotgun (WGS) entry which is preliminary data.</text>
</comment>
<dbReference type="PANTHER" id="PTHR21043:SF0">
    <property type="entry name" value="MITOCHONDRIAL ASSEMBLY OF RIBOSOMAL LARGE SUBUNIT PROTEIN 1"/>
    <property type="match status" value="1"/>
</dbReference>
<organism evidence="3 4">
    <name type="scientific">Candidatus Amunia macphersoniae</name>
    <dbReference type="NCBI Taxonomy" id="3127014"/>
    <lineage>
        <taxon>Bacteria</taxon>
        <taxon>Bacillati</taxon>
        <taxon>Candidatus Dormiibacterota</taxon>
        <taxon>Candidatus Dormibacteria</taxon>
        <taxon>Candidatus Aeolococcales</taxon>
        <taxon>Candidatus Aeolococcaceae</taxon>
        <taxon>Candidatus Amunia</taxon>
    </lineage>
</organism>
<sequence>MTPDQLAARIAAAATDRKARDAVTVDLRGKTTIADFFVICEGDTDRQVRAIVDSIEASCREAGVRPLSTAGLKDASWACLDYDSVIVHVFLPGERTFYDLEGLWNAVAGARAAAD</sequence>
<dbReference type="HAMAP" id="MF_01477">
    <property type="entry name" value="Iojap_RsfS"/>
    <property type="match status" value="1"/>
</dbReference>
<keyword evidence="2" id="KW-0810">Translation regulation</keyword>
<accession>A0A934KDS4</accession>
<dbReference type="GO" id="GO:0043023">
    <property type="term" value="F:ribosomal large subunit binding"/>
    <property type="evidence" value="ECO:0007669"/>
    <property type="project" value="TreeGrafter"/>
</dbReference>
<dbReference type="InterPro" id="IPR004394">
    <property type="entry name" value="Iojap/RsfS/C7orf30"/>
</dbReference>
<dbReference type="GO" id="GO:0090071">
    <property type="term" value="P:negative regulation of ribosome biogenesis"/>
    <property type="evidence" value="ECO:0007669"/>
    <property type="project" value="UniProtKB-UniRule"/>
</dbReference>
<name>A0A934KDS4_9BACT</name>
<dbReference type="PANTHER" id="PTHR21043">
    <property type="entry name" value="IOJAP SUPERFAMILY ORTHOLOG"/>
    <property type="match status" value="1"/>
</dbReference>
<gene>
    <name evidence="2 3" type="primary">rsfS</name>
    <name evidence="3" type="ORF">JF887_08630</name>
</gene>
<comment type="function">
    <text evidence="2">Functions as a ribosomal silencing factor. Interacts with ribosomal protein uL14 (rplN), blocking formation of intersubunit bridge B8. Prevents association of the 30S and 50S ribosomal subunits and the formation of functional ribosomes, thus repressing translation.</text>
</comment>
<reference evidence="3 4" key="1">
    <citation type="submission" date="2020-10" db="EMBL/GenBank/DDBJ databases">
        <title>Ca. Dormibacterota MAGs.</title>
        <authorList>
            <person name="Montgomery K."/>
        </authorList>
    </citation>
    <scope>NUCLEOTIDE SEQUENCE [LARGE SCALE GENOMIC DNA]</scope>
    <source>
        <strain evidence="3">Mitchell_Peninsula_5</strain>
    </source>
</reference>
<dbReference type="SUPFAM" id="SSF81301">
    <property type="entry name" value="Nucleotidyltransferase"/>
    <property type="match status" value="1"/>
</dbReference>
<keyword evidence="2" id="KW-0678">Repressor</keyword>
<protein>
    <recommendedName>
        <fullName evidence="2">Ribosomal silencing factor RsfS</fullName>
    </recommendedName>
</protein>
<dbReference type="Gene3D" id="3.30.460.10">
    <property type="entry name" value="Beta Polymerase, domain 2"/>
    <property type="match status" value="1"/>
</dbReference>